<dbReference type="Pfam" id="PF08827">
    <property type="entry name" value="DUF1805"/>
    <property type="match status" value="1"/>
</dbReference>
<dbReference type="Proteomes" id="UP000730161">
    <property type="component" value="Unassembled WGS sequence"/>
</dbReference>
<dbReference type="RefSeq" id="WP_211530766.1">
    <property type="nucleotide sequence ID" value="NZ_JWHL01000008.1"/>
</dbReference>
<dbReference type="InterPro" id="IPR036493">
    <property type="entry name" value="YunC_sf"/>
</dbReference>
<evidence type="ECO:0000313" key="2">
    <source>
        <dbReference type="Proteomes" id="UP000730161"/>
    </source>
</evidence>
<dbReference type="OrthoDB" id="120833at2157"/>
<dbReference type="SUPFAM" id="SSF102891">
    <property type="entry name" value="Hypothetical protein Ta1206"/>
    <property type="match status" value="1"/>
</dbReference>
<gene>
    <name evidence="1" type="ORF">RJ53_06075</name>
</gene>
<sequence length="99" mass="10336">MQHLTIPLEKRMADGYSIPVGGVHLIFVTAGDGLIGCGAFDIAALEKFGVPAAKMQAMTGPAITSIEEILYAEVKEANTHAVGKGIVKGMIGKEALELL</sequence>
<proteinExistence type="predicted"/>
<name>A0A8J7W688_9EURY</name>
<reference evidence="1" key="1">
    <citation type="submission" date="2014-12" db="EMBL/GenBank/DDBJ databases">
        <authorList>
            <person name="Huang H.-H."/>
            <person name="Chen S.-C."/>
            <person name="Lai M.-C."/>
        </authorList>
    </citation>
    <scope>NUCLEOTIDE SEQUENCE</scope>
    <source>
        <strain evidence="1">K1F9705b</strain>
    </source>
</reference>
<evidence type="ECO:0008006" key="3">
    <source>
        <dbReference type="Google" id="ProtNLM"/>
    </source>
</evidence>
<keyword evidence="2" id="KW-1185">Reference proteome</keyword>
<organism evidence="1 2">
    <name type="scientific">Methanocalculus chunghsingensis</name>
    <dbReference type="NCBI Taxonomy" id="156457"/>
    <lineage>
        <taxon>Archaea</taxon>
        <taxon>Methanobacteriati</taxon>
        <taxon>Methanobacteriota</taxon>
        <taxon>Stenosarchaea group</taxon>
        <taxon>Methanomicrobia</taxon>
        <taxon>Methanomicrobiales</taxon>
        <taxon>Methanocalculaceae</taxon>
        <taxon>Methanocalculus</taxon>
    </lineage>
</organism>
<protein>
    <recommendedName>
        <fullName evidence="3">DUF1805 domain-containing protein</fullName>
    </recommendedName>
</protein>
<comment type="caution">
    <text evidence="1">The sequence shown here is derived from an EMBL/GenBank/DDBJ whole genome shotgun (WGS) entry which is preliminary data.</text>
</comment>
<evidence type="ECO:0000313" key="1">
    <source>
        <dbReference type="EMBL" id="MBR1369089.1"/>
    </source>
</evidence>
<dbReference type="EMBL" id="JWHL01000008">
    <property type="protein sequence ID" value="MBR1369089.1"/>
    <property type="molecule type" value="Genomic_DNA"/>
</dbReference>
<dbReference type="AlphaFoldDB" id="A0A8J7W688"/>
<dbReference type="InterPro" id="IPR014931">
    <property type="entry name" value="DUF1805"/>
</dbReference>
<dbReference type="Gene3D" id="3.30.1980.10">
    <property type="entry name" value="Hypothetical protein YunC"/>
    <property type="match status" value="1"/>
</dbReference>
<accession>A0A8J7W688</accession>